<accession>A0AAV9X6Z8</accession>
<feature type="region of interest" description="Disordered" evidence="1">
    <location>
        <begin position="1"/>
        <end position="47"/>
    </location>
</feature>
<name>A0AAV9X6Z8_9PEZI</name>
<evidence type="ECO:0000313" key="4">
    <source>
        <dbReference type="Proteomes" id="UP001365542"/>
    </source>
</evidence>
<comment type="caution">
    <text evidence="3">The sequence shown here is derived from an EMBL/GenBank/DDBJ whole genome shotgun (WGS) entry which is preliminary data.</text>
</comment>
<reference evidence="3 4" key="1">
    <citation type="submission" date="2019-10" db="EMBL/GenBank/DDBJ databases">
        <authorList>
            <person name="Palmer J.M."/>
        </authorList>
    </citation>
    <scope>NUCLEOTIDE SEQUENCE [LARGE SCALE GENOMIC DNA]</scope>
    <source>
        <strain evidence="3 4">TWF694</strain>
    </source>
</reference>
<keyword evidence="2" id="KW-0812">Transmembrane</keyword>
<dbReference type="Gene3D" id="1.20.58.340">
    <property type="entry name" value="Magnesium transport protein CorA, transmembrane region"/>
    <property type="match status" value="1"/>
</dbReference>
<feature type="region of interest" description="Disordered" evidence="1">
    <location>
        <begin position="309"/>
        <end position="330"/>
    </location>
</feature>
<organism evidence="3 4">
    <name type="scientific">Orbilia ellipsospora</name>
    <dbReference type="NCBI Taxonomy" id="2528407"/>
    <lineage>
        <taxon>Eukaryota</taxon>
        <taxon>Fungi</taxon>
        <taxon>Dikarya</taxon>
        <taxon>Ascomycota</taxon>
        <taxon>Pezizomycotina</taxon>
        <taxon>Orbiliomycetes</taxon>
        <taxon>Orbiliales</taxon>
        <taxon>Orbiliaceae</taxon>
        <taxon>Orbilia</taxon>
    </lineage>
</organism>
<evidence type="ECO:0000313" key="3">
    <source>
        <dbReference type="EMBL" id="KAK6537447.1"/>
    </source>
</evidence>
<proteinExistence type="predicted"/>
<dbReference type="AlphaFoldDB" id="A0AAV9X6Z8"/>
<feature type="transmembrane region" description="Helical" evidence="2">
    <location>
        <begin position="478"/>
        <end position="497"/>
    </location>
</feature>
<dbReference type="Proteomes" id="UP001365542">
    <property type="component" value="Unassembled WGS sequence"/>
</dbReference>
<evidence type="ECO:0000256" key="2">
    <source>
        <dbReference type="SAM" id="Phobius"/>
    </source>
</evidence>
<dbReference type="EMBL" id="JAVHJO010000009">
    <property type="protein sequence ID" value="KAK6537447.1"/>
    <property type="molecule type" value="Genomic_DNA"/>
</dbReference>
<evidence type="ECO:0000256" key="1">
    <source>
        <dbReference type="SAM" id="MobiDB-lite"/>
    </source>
</evidence>
<feature type="compositionally biased region" description="Low complexity" evidence="1">
    <location>
        <begin position="37"/>
        <end position="47"/>
    </location>
</feature>
<keyword evidence="2" id="KW-0472">Membrane</keyword>
<feature type="compositionally biased region" description="Polar residues" evidence="1">
    <location>
        <begin position="20"/>
        <end position="36"/>
    </location>
</feature>
<sequence>MDIRPRTPPPPVRRKKPQTAVANGTGVVTITPGQTTNGQGSQSVQNGQSYPAKVELSSIAQNQPAAKIRRIECFVFERESGQKPTTENIVTNEQDIRTWLGTPIPKSFNGKTDPLAGLRLICARQQVSTTSPFDEETFKSINDALGIPSGYSYLNACKAGAYGKFMVNGCEPVFIYHRSNNNGTVSAILRWDSATNFTYGYLLLGPRISLRKVAADLVSQFPSFAHPLFVPTYLGECTANDLMLELHHIHSALAMAERRTRFGDWEVQDTASEMAVSDDGHEEDFCDEKNSMIKMSTTRLQPAMTSNIGTTAAHAGDSDSEDEDPTVAAETRKDSRYWTSMWQAITSSDQNYHLMSQILGTLSCRFAFMDVAIDCSIAGVQATRRELDRMPDNCRSRPHLKQLNAVANTECLGHRIDLLLSNLQHIKRFGAIAQRMQVQRDVLFNLIAQDENNLNLSMAADSKQLAEASKRDSSAMKVLAILTTVFLPATFVATLFAMPLFNWGAGTMSGVMSGRFWVYWAIVIPLSIVVMGTMGSYALIQSRKNRLAAEKARKRAGLKEA</sequence>
<protein>
    <submittedName>
        <fullName evidence="3">Uncharacterized protein</fullName>
    </submittedName>
</protein>
<feature type="compositionally biased region" description="Pro residues" evidence="1">
    <location>
        <begin position="1"/>
        <end position="11"/>
    </location>
</feature>
<feature type="transmembrane region" description="Helical" evidence="2">
    <location>
        <begin position="517"/>
        <end position="540"/>
    </location>
</feature>
<keyword evidence="4" id="KW-1185">Reference proteome</keyword>
<keyword evidence="2" id="KW-1133">Transmembrane helix</keyword>
<gene>
    <name evidence="3" type="ORF">TWF694_011633</name>
</gene>